<keyword evidence="1" id="KW-1133">Transmembrane helix</keyword>
<reference evidence="2 3" key="1">
    <citation type="journal article" date="2010" name="Genome Biol. Evol.">
        <title>The sequence of a 1.8-mb bacterial linear plasmid reveals a rich evolutionary reservoir of secondary metabolic pathways.</title>
        <authorList>
            <person name="Medema M.H."/>
            <person name="Trefzer A."/>
            <person name="Kovalchuk A."/>
            <person name="van den Berg M."/>
            <person name="Mueller U."/>
            <person name="Heijne W."/>
            <person name="Wu L."/>
            <person name="Alam M.T."/>
            <person name="Ronning C.M."/>
            <person name="Nierman W.C."/>
            <person name="Bovenberg R.A.L."/>
            <person name="Breitling R."/>
            <person name="Takano E."/>
        </authorList>
    </citation>
    <scope>NUCLEOTIDE SEQUENCE [LARGE SCALE GENOMIC DNA]</scope>
    <source>
        <strain evidence="3">ATCC 27064 / DSM 738 / JCM 4710 / NBRC 13307 / NCIMB 12785 / NRRL 3585 / VKM Ac-602</strain>
    </source>
</reference>
<dbReference type="Proteomes" id="UP000002357">
    <property type="component" value="Chromosome"/>
</dbReference>
<evidence type="ECO:0000256" key="1">
    <source>
        <dbReference type="SAM" id="Phobius"/>
    </source>
</evidence>
<dbReference type="RefSeq" id="WP_003961077.1">
    <property type="nucleotide sequence ID" value="NZ_CM000913.1"/>
</dbReference>
<keyword evidence="3" id="KW-1185">Reference proteome</keyword>
<keyword evidence="1" id="KW-0472">Membrane</keyword>
<keyword evidence="1" id="KW-0812">Transmembrane</keyword>
<dbReference type="AlphaFoldDB" id="E2PVK5"/>
<name>E2PVK5_STRCL</name>
<protein>
    <submittedName>
        <fullName evidence="2">Uncharacterized protein</fullName>
    </submittedName>
</protein>
<accession>E2PVK5</accession>
<sequence length="42" mass="4549">MRSRKPKHPIASALVIFSLWAITLGIIASGIARELEALHLPA</sequence>
<feature type="transmembrane region" description="Helical" evidence="1">
    <location>
        <begin position="12"/>
        <end position="32"/>
    </location>
</feature>
<evidence type="ECO:0000313" key="2">
    <source>
        <dbReference type="EMBL" id="EFG07919.1"/>
    </source>
</evidence>
<dbReference type="EMBL" id="CM000913">
    <property type="protein sequence ID" value="EFG07919.1"/>
    <property type="molecule type" value="Genomic_DNA"/>
</dbReference>
<evidence type="ECO:0000313" key="3">
    <source>
        <dbReference type="Proteomes" id="UP000002357"/>
    </source>
</evidence>
<gene>
    <name evidence="2" type="ORF">SCLAV_2846</name>
</gene>
<dbReference type="GeneID" id="93734831"/>
<organism evidence="2 3">
    <name type="scientific">Streptomyces clavuligerus</name>
    <dbReference type="NCBI Taxonomy" id="1901"/>
    <lineage>
        <taxon>Bacteria</taxon>
        <taxon>Bacillati</taxon>
        <taxon>Actinomycetota</taxon>
        <taxon>Actinomycetes</taxon>
        <taxon>Kitasatosporales</taxon>
        <taxon>Streptomycetaceae</taxon>
        <taxon>Streptomyces</taxon>
    </lineage>
</organism>
<proteinExistence type="predicted"/>